<gene>
    <name evidence="2" type="ORF">S06H3_29377</name>
</gene>
<feature type="compositionally biased region" description="Basic and acidic residues" evidence="1">
    <location>
        <begin position="1"/>
        <end position="10"/>
    </location>
</feature>
<evidence type="ECO:0000313" key="2">
    <source>
        <dbReference type="EMBL" id="GAI20705.1"/>
    </source>
</evidence>
<dbReference type="AlphaFoldDB" id="X1N1F6"/>
<evidence type="ECO:0000256" key="1">
    <source>
        <dbReference type="SAM" id="MobiDB-lite"/>
    </source>
</evidence>
<proteinExistence type="predicted"/>
<feature type="region of interest" description="Disordered" evidence="1">
    <location>
        <begin position="1"/>
        <end position="55"/>
    </location>
</feature>
<protein>
    <submittedName>
        <fullName evidence="2">Uncharacterized protein</fullName>
    </submittedName>
</protein>
<name>X1N1F6_9ZZZZ</name>
<organism evidence="2">
    <name type="scientific">marine sediment metagenome</name>
    <dbReference type="NCBI Taxonomy" id="412755"/>
    <lineage>
        <taxon>unclassified sequences</taxon>
        <taxon>metagenomes</taxon>
        <taxon>ecological metagenomes</taxon>
    </lineage>
</organism>
<feature type="non-terminal residue" evidence="2">
    <location>
        <position position="200"/>
    </location>
</feature>
<comment type="caution">
    <text evidence="2">The sequence shown here is derived from an EMBL/GenBank/DDBJ whole genome shotgun (WGS) entry which is preliminary data.</text>
</comment>
<feature type="compositionally biased region" description="Basic and acidic residues" evidence="1">
    <location>
        <begin position="20"/>
        <end position="33"/>
    </location>
</feature>
<dbReference type="EMBL" id="BARV01017207">
    <property type="protein sequence ID" value="GAI20705.1"/>
    <property type="molecule type" value="Genomic_DNA"/>
</dbReference>
<sequence>MPKEPSKPVPEDPQPSLKEYATKEDFETLRKDIQSLSTKTSHHAPDDSMPPQSEYATVEDLNSLRKDIQYLTVVITGEPPSNPDEDDKEGEDEDEMLMQGEMIQPGELIIQDGSSTREAIYIKPKSRMYYDMTRGGLFRSYPGTEEPGPFDKYMDEQGHFKGSMSDFFNIIVDEFYIHMYYLDIGLQSVNLDFPVRMPVK</sequence>
<accession>X1N1F6</accession>
<reference evidence="2" key="1">
    <citation type="journal article" date="2014" name="Front. Microbiol.">
        <title>High frequency of phylogenetically diverse reductive dehalogenase-homologous genes in deep subseafloor sedimentary metagenomes.</title>
        <authorList>
            <person name="Kawai M."/>
            <person name="Futagami T."/>
            <person name="Toyoda A."/>
            <person name="Takaki Y."/>
            <person name="Nishi S."/>
            <person name="Hori S."/>
            <person name="Arai W."/>
            <person name="Tsubouchi T."/>
            <person name="Morono Y."/>
            <person name="Uchiyama I."/>
            <person name="Ito T."/>
            <person name="Fujiyama A."/>
            <person name="Inagaki F."/>
            <person name="Takami H."/>
        </authorList>
    </citation>
    <scope>NUCLEOTIDE SEQUENCE</scope>
    <source>
        <strain evidence="2">Expedition CK06-06</strain>
    </source>
</reference>